<keyword evidence="8 11" id="KW-1133">Transmembrane helix</keyword>
<dbReference type="PANTHER" id="PTHR48062:SF31">
    <property type="entry name" value="LEUCINE-RICH REPEAT-CONTAINING N-TERMINAL PLANT-TYPE DOMAIN-CONTAINING PROTEIN"/>
    <property type="match status" value="1"/>
</dbReference>
<dbReference type="SUPFAM" id="SSF52058">
    <property type="entry name" value="L domain-like"/>
    <property type="match status" value="2"/>
</dbReference>
<dbReference type="InterPro" id="IPR003591">
    <property type="entry name" value="Leu-rich_rpt_typical-subtyp"/>
</dbReference>
<proteinExistence type="inferred from homology"/>
<name>A0AAN8TAQ4_SOLBU</name>
<dbReference type="FunFam" id="3.80.10.10:FF:000111">
    <property type="entry name" value="LRR receptor-like serine/threonine-protein kinase ERECTA"/>
    <property type="match status" value="1"/>
</dbReference>
<keyword evidence="14" id="KW-1185">Reference proteome</keyword>
<dbReference type="Gene3D" id="3.80.10.10">
    <property type="entry name" value="Ribonuclease Inhibitor"/>
    <property type="match status" value="2"/>
</dbReference>
<dbReference type="GO" id="GO:0005886">
    <property type="term" value="C:plasma membrane"/>
    <property type="evidence" value="ECO:0007669"/>
    <property type="project" value="UniProtKB-SubCell"/>
</dbReference>
<dbReference type="EMBL" id="JBANQN010000008">
    <property type="protein sequence ID" value="KAK6781906.1"/>
    <property type="molecule type" value="Genomic_DNA"/>
</dbReference>
<evidence type="ECO:0000256" key="7">
    <source>
        <dbReference type="ARBA" id="ARBA00022737"/>
    </source>
</evidence>
<evidence type="ECO:0000256" key="11">
    <source>
        <dbReference type="SAM" id="Phobius"/>
    </source>
</evidence>
<dbReference type="Pfam" id="PF00560">
    <property type="entry name" value="LRR_1"/>
    <property type="match status" value="11"/>
</dbReference>
<dbReference type="InterPro" id="IPR032675">
    <property type="entry name" value="LRR_dom_sf"/>
</dbReference>
<accession>A0AAN8TAQ4</accession>
<keyword evidence="10" id="KW-0325">Glycoprotein</keyword>
<dbReference type="GO" id="GO:0051707">
    <property type="term" value="P:response to other organism"/>
    <property type="evidence" value="ECO:0007669"/>
    <property type="project" value="UniProtKB-ARBA"/>
</dbReference>
<dbReference type="InterPro" id="IPR051502">
    <property type="entry name" value="RLP_Defense_Trigger"/>
</dbReference>
<evidence type="ECO:0000256" key="1">
    <source>
        <dbReference type="ARBA" id="ARBA00004162"/>
    </source>
</evidence>
<evidence type="ECO:0000256" key="6">
    <source>
        <dbReference type="ARBA" id="ARBA00022729"/>
    </source>
</evidence>
<evidence type="ECO:0000256" key="3">
    <source>
        <dbReference type="ARBA" id="ARBA00022475"/>
    </source>
</evidence>
<evidence type="ECO:0000313" key="14">
    <source>
        <dbReference type="Proteomes" id="UP001371456"/>
    </source>
</evidence>
<keyword evidence="5 11" id="KW-0812">Transmembrane</keyword>
<evidence type="ECO:0000256" key="5">
    <source>
        <dbReference type="ARBA" id="ARBA00022692"/>
    </source>
</evidence>
<evidence type="ECO:0000256" key="9">
    <source>
        <dbReference type="ARBA" id="ARBA00023136"/>
    </source>
</evidence>
<dbReference type="Proteomes" id="UP001371456">
    <property type="component" value="Unassembled WGS sequence"/>
</dbReference>
<organism evidence="13 14">
    <name type="scientific">Solanum bulbocastanum</name>
    <name type="common">Wild potato</name>
    <dbReference type="NCBI Taxonomy" id="147425"/>
    <lineage>
        <taxon>Eukaryota</taxon>
        <taxon>Viridiplantae</taxon>
        <taxon>Streptophyta</taxon>
        <taxon>Embryophyta</taxon>
        <taxon>Tracheophyta</taxon>
        <taxon>Spermatophyta</taxon>
        <taxon>Magnoliopsida</taxon>
        <taxon>eudicotyledons</taxon>
        <taxon>Gunneridae</taxon>
        <taxon>Pentapetalae</taxon>
        <taxon>asterids</taxon>
        <taxon>lamiids</taxon>
        <taxon>Solanales</taxon>
        <taxon>Solanaceae</taxon>
        <taxon>Solanoideae</taxon>
        <taxon>Solaneae</taxon>
        <taxon>Solanum</taxon>
    </lineage>
</organism>
<evidence type="ECO:0008006" key="15">
    <source>
        <dbReference type="Google" id="ProtNLM"/>
    </source>
</evidence>
<sequence length="1125" mass="126248">MGNIKFLLLVFFLIPIVVNGCWEEERSALLELQANIVSSNGELLVDWAGYNANGFIDCCFWKKIKCNLATGRVIKLDLETDFGTGDGWRFNASLLLPFKSLQVLLLSYGNIIGWTKNEGFSKLRQLPNLKEVDLQYNPIHPKVLLSSLCSISSLEVLKLGVDVDTSFSIPTTYNTSMSKKCGGLTNLRQLKFRGYGINDINILFALGDGGNSGLRNLEKLNLNYNNFNSTIFSSLKVFPSLKHLELVANKINGNIKMNDIIALSNLKYLDLSDNSIESFVTAKGSKRMSSLQNLLLGSFNSNSSRVIQSLKSFSSLKSLSYDDGDLTAPSMIYALRNLSTLEYLYLMECSLNDNFLPNIGQMTSLKAFSIGFGRNNGTLPNQGWCELKHLEELDFTFNNFEGTLPSCLGNMTSLRWLSLNGNLFNGNIASHYIWRRLTLLKYLDIAYNQFEVPLSFSQFSNHTKLIYLNVGSNTIIPDTEFQNWIPNFQLEFIAIKRCINLHKFPSFLHYQYDLRILLIDGNQLPGNFPTWLLENNTRLAAIYGSDNAFNGSLKLPSNRHLHLEAIDVSNNKLNGHIPENMSLAFPKLTSLNMSQNYLEGPIPSKISGIHLETLDLSNNLLSGGVPSDVAIGSPQLFYLRLSNNKLKGQIFLEEVKSHILSFLYLNGNNFGGPLPSNMFITSLVILDASRNNFTGEIPRCIRDNTILLQLDLSKNHLKGSIPVEICNLKLIQVLAISENRLSGFIPSCVSSLPLEHIHLEKNHLGGGLEHVLFNFSSLITLDLGYNNFTGTIPHTVGSLNNLNYLLLSNNQLEGEIPTQICMLNKLSIVDLSFNKLYGPLLPCLGYLIQAKKDAKIRMTYCHDKTYWHPWLTFMFWMRLKRHYHDRLGTLTDVLLVDAETQVRFSTKRNSYTFKGSILKYMSGIDLSSNRLTGEIPVEIGNMSNIHTLNLSHNHLIGGIPNTFSNLQEIESLDLSCNRLNGSIPVGLLELKFLAVFSVAYNNLSGVVPDFKAQFGTFNKSSYKGNPFLCGYPLDNKCGMSPKLSNTSKINGGEESSDMEDIECFYIGFVVSFGAILLGLATALYFNPNWRKAWFMMIEALMFCCYHFLLDNVITPIKSIWCRNVG</sequence>
<feature type="transmembrane region" description="Helical" evidence="11">
    <location>
        <begin position="1064"/>
        <end position="1085"/>
    </location>
</feature>
<dbReference type="AlphaFoldDB" id="A0AAN8TAQ4"/>
<evidence type="ECO:0000256" key="2">
    <source>
        <dbReference type="ARBA" id="ARBA00009592"/>
    </source>
</evidence>
<comment type="subcellular location">
    <subcellularLocation>
        <location evidence="1">Cell membrane</location>
        <topology evidence="1">Single-pass membrane protein</topology>
    </subcellularLocation>
</comment>
<gene>
    <name evidence="13" type="ORF">RDI58_019702</name>
</gene>
<reference evidence="13 14" key="1">
    <citation type="submission" date="2024-02" db="EMBL/GenBank/DDBJ databases">
        <title>de novo genome assembly of Solanum bulbocastanum strain 11H21.</title>
        <authorList>
            <person name="Hosaka A.J."/>
        </authorList>
    </citation>
    <scope>NUCLEOTIDE SEQUENCE [LARGE SCALE GENOMIC DNA]</scope>
    <source>
        <tissue evidence="13">Young leaves</tissue>
    </source>
</reference>
<keyword evidence="4" id="KW-0433">Leucine-rich repeat</keyword>
<evidence type="ECO:0000256" key="4">
    <source>
        <dbReference type="ARBA" id="ARBA00022614"/>
    </source>
</evidence>
<keyword evidence="9 11" id="KW-0472">Membrane</keyword>
<evidence type="ECO:0000256" key="12">
    <source>
        <dbReference type="SAM" id="SignalP"/>
    </source>
</evidence>
<evidence type="ECO:0000256" key="8">
    <source>
        <dbReference type="ARBA" id="ARBA00022989"/>
    </source>
</evidence>
<dbReference type="SMART" id="SM00369">
    <property type="entry name" value="LRR_TYP"/>
    <property type="match status" value="7"/>
</dbReference>
<feature type="chain" id="PRO_5042829194" description="Leucine-rich repeat-containing N-terminal plant-type domain-containing protein" evidence="12">
    <location>
        <begin position="21"/>
        <end position="1125"/>
    </location>
</feature>
<feature type="signal peptide" evidence="12">
    <location>
        <begin position="1"/>
        <end position="20"/>
    </location>
</feature>
<dbReference type="PANTHER" id="PTHR48062">
    <property type="entry name" value="RECEPTOR-LIKE PROTEIN 14"/>
    <property type="match status" value="1"/>
</dbReference>
<comment type="similarity">
    <text evidence="2">Belongs to the RLP family.</text>
</comment>
<dbReference type="GO" id="GO:0006952">
    <property type="term" value="P:defense response"/>
    <property type="evidence" value="ECO:0007669"/>
    <property type="project" value="UniProtKB-ARBA"/>
</dbReference>
<protein>
    <recommendedName>
        <fullName evidence="15">Leucine-rich repeat-containing N-terminal plant-type domain-containing protein</fullName>
    </recommendedName>
</protein>
<keyword evidence="6 12" id="KW-0732">Signal</keyword>
<keyword evidence="7" id="KW-0677">Repeat</keyword>
<keyword evidence="3" id="KW-1003">Cell membrane</keyword>
<evidence type="ECO:0000313" key="13">
    <source>
        <dbReference type="EMBL" id="KAK6781906.1"/>
    </source>
</evidence>
<evidence type="ECO:0000256" key="10">
    <source>
        <dbReference type="ARBA" id="ARBA00023180"/>
    </source>
</evidence>
<dbReference type="SUPFAM" id="SSF52047">
    <property type="entry name" value="RNI-like"/>
    <property type="match status" value="1"/>
</dbReference>
<dbReference type="FunFam" id="3.80.10.10:FF:000095">
    <property type="entry name" value="LRR receptor-like serine/threonine-protein kinase GSO1"/>
    <property type="match status" value="1"/>
</dbReference>
<dbReference type="InterPro" id="IPR001611">
    <property type="entry name" value="Leu-rich_rpt"/>
</dbReference>
<comment type="caution">
    <text evidence="13">The sequence shown here is derived from an EMBL/GenBank/DDBJ whole genome shotgun (WGS) entry which is preliminary data.</text>
</comment>
<dbReference type="PROSITE" id="PS51450">
    <property type="entry name" value="LRR"/>
    <property type="match status" value="1"/>
</dbReference>